<dbReference type="PANTHER" id="PTHR42855:SF1">
    <property type="entry name" value="ABC TRANSPORTER DOMAIN-CONTAINING PROTEIN"/>
    <property type="match status" value="1"/>
</dbReference>
<dbReference type="Proteomes" id="UP000760668">
    <property type="component" value="Unassembled WGS sequence"/>
</dbReference>
<sequence>MLLSAEHIKKAYGTKVLLDGVSLYLNQGDKVGVIGVNGTGKSTLLKILAGAEEPDEGTVSLDPNVRVEYLPQNPAFEGGRTVLEQVFAGLSPEARELAEYEAKTILTRLGITDFDQRVGTLSGGQRKRVAMASALVHESDILILDEPTNHLDSEMVRWLEDYLRQYRGALAMVTHDRYFLERVVTRMAEVERGKLYFYEGNYEDYLRLRAEREEMAQASERKRQSILRREYQWVMQGPTARGTKSRERLERYEALKEQKGPEQRAELTLSAISSRLGKKTIELQGVTKSFEGRTVLRDFDCMLLRDDRIGIVGTNGSGKSTLLNLIAGRLTPDRGEIEQGETVRIGYFSQENPVMPPETRVIDYVKEIGNYIETPEGTLTATQLLDKFLFPGDIQYSPISKLSGGEKRRLFLMAVLASAPNVLLLDEPTNDLDIQTLAILEDYLETFPGAVITVSHDRFFLDKVVRRVFAVEADGVVRAYPGGYTEYLAARQAEEKTKAPKTPTAEKKQERPQGPKKLKFSYKEQREYESIDGEIAALEEKLADVKRRQEECASDYVALQQLQEEQARLEGELEEKMDRWVYLNDLAEQIEEQNQK</sequence>
<keyword evidence="3" id="KW-0175">Coiled coil</keyword>
<feature type="compositionally biased region" description="Basic and acidic residues" evidence="4">
    <location>
        <begin position="494"/>
        <end position="513"/>
    </location>
</feature>
<dbReference type="InterPro" id="IPR003439">
    <property type="entry name" value="ABC_transporter-like_ATP-bd"/>
</dbReference>
<dbReference type="InterPro" id="IPR032781">
    <property type="entry name" value="ABC_tran_Xtn"/>
</dbReference>
<dbReference type="InterPro" id="IPR017871">
    <property type="entry name" value="ABC_transporter-like_CS"/>
</dbReference>
<dbReference type="InterPro" id="IPR027417">
    <property type="entry name" value="P-loop_NTPase"/>
</dbReference>
<evidence type="ECO:0000313" key="7">
    <source>
        <dbReference type="Proteomes" id="UP000760668"/>
    </source>
</evidence>
<dbReference type="InterPro" id="IPR037118">
    <property type="entry name" value="Val-tRNA_synth_C_sf"/>
</dbReference>
<feature type="coiled-coil region" evidence="3">
    <location>
        <begin position="528"/>
        <end position="579"/>
    </location>
</feature>
<dbReference type="CDD" id="cd03221">
    <property type="entry name" value="ABCF_EF-3"/>
    <property type="match status" value="2"/>
</dbReference>
<evidence type="ECO:0000256" key="1">
    <source>
        <dbReference type="ARBA" id="ARBA00022741"/>
    </source>
</evidence>
<name>A0A921SSP5_9FIRM</name>
<dbReference type="PANTHER" id="PTHR42855">
    <property type="entry name" value="ABC TRANSPORTER ATP-BINDING SUBUNIT"/>
    <property type="match status" value="1"/>
</dbReference>
<dbReference type="FunFam" id="3.40.50.300:FF:000011">
    <property type="entry name" value="Putative ABC transporter ATP-binding component"/>
    <property type="match status" value="1"/>
</dbReference>
<protein>
    <submittedName>
        <fullName evidence="6">ABC-F family ATP-binding cassette domain-containing protein</fullName>
    </submittedName>
</protein>
<feature type="domain" description="ABC transporter" evidence="5">
    <location>
        <begin position="281"/>
        <end position="506"/>
    </location>
</feature>
<dbReference type="Pfam" id="PF12848">
    <property type="entry name" value="ABC_tran_Xtn"/>
    <property type="match status" value="1"/>
</dbReference>
<dbReference type="InterPro" id="IPR003593">
    <property type="entry name" value="AAA+_ATPase"/>
</dbReference>
<organism evidence="6 7">
    <name type="scientific">Pseudoflavonifractor capillosus</name>
    <dbReference type="NCBI Taxonomy" id="106588"/>
    <lineage>
        <taxon>Bacteria</taxon>
        <taxon>Bacillati</taxon>
        <taxon>Bacillota</taxon>
        <taxon>Clostridia</taxon>
        <taxon>Eubacteriales</taxon>
        <taxon>Oscillospiraceae</taxon>
        <taxon>Pseudoflavonifractor</taxon>
    </lineage>
</organism>
<feature type="region of interest" description="Disordered" evidence="4">
    <location>
        <begin position="494"/>
        <end position="517"/>
    </location>
</feature>
<dbReference type="PROSITE" id="PS50893">
    <property type="entry name" value="ABC_TRANSPORTER_2"/>
    <property type="match status" value="2"/>
</dbReference>
<dbReference type="SUPFAM" id="SSF52540">
    <property type="entry name" value="P-loop containing nucleoside triphosphate hydrolases"/>
    <property type="match status" value="2"/>
</dbReference>
<dbReference type="GO" id="GO:0003677">
    <property type="term" value="F:DNA binding"/>
    <property type="evidence" value="ECO:0007669"/>
    <property type="project" value="InterPro"/>
</dbReference>
<gene>
    <name evidence="6" type="ORF">K8V01_05360</name>
</gene>
<dbReference type="PROSITE" id="PS00211">
    <property type="entry name" value="ABC_TRANSPORTER_1"/>
    <property type="match status" value="1"/>
</dbReference>
<keyword evidence="1" id="KW-0547">Nucleotide-binding</keyword>
<dbReference type="GO" id="GO:0016887">
    <property type="term" value="F:ATP hydrolysis activity"/>
    <property type="evidence" value="ECO:0007669"/>
    <property type="project" value="InterPro"/>
</dbReference>
<dbReference type="Pfam" id="PF16326">
    <property type="entry name" value="ABC_tran_CTD"/>
    <property type="match status" value="1"/>
</dbReference>
<dbReference type="RefSeq" id="WP_295368133.1">
    <property type="nucleotide sequence ID" value="NZ_DYUC01000048.1"/>
</dbReference>
<proteinExistence type="predicted"/>
<feature type="domain" description="ABC transporter" evidence="5">
    <location>
        <begin position="3"/>
        <end position="217"/>
    </location>
</feature>
<dbReference type="EMBL" id="DYUC01000048">
    <property type="protein sequence ID" value="HJG86437.1"/>
    <property type="molecule type" value="Genomic_DNA"/>
</dbReference>
<dbReference type="Gene3D" id="1.10.287.380">
    <property type="entry name" value="Valyl-tRNA synthetase, C-terminal domain"/>
    <property type="match status" value="1"/>
</dbReference>
<dbReference type="SMART" id="SM00382">
    <property type="entry name" value="AAA"/>
    <property type="match status" value="2"/>
</dbReference>
<dbReference type="AlphaFoldDB" id="A0A921SSP5"/>
<dbReference type="GO" id="GO:0005524">
    <property type="term" value="F:ATP binding"/>
    <property type="evidence" value="ECO:0007669"/>
    <property type="project" value="UniProtKB-KW"/>
</dbReference>
<evidence type="ECO:0000256" key="3">
    <source>
        <dbReference type="SAM" id="Coils"/>
    </source>
</evidence>
<evidence type="ECO:0000259" key="5">
    <source>
        <dbReference type="PROSITE" id="PS50893"/>
    </source>
</evidence>
<dbReference type="Pfam" id="PF00005">
    <property type="entry name" value="ABC_tran"/>
    <property type="match status" value="2"/>
</dbReference>
<accession>A0A921SSP5</accession>
<evidence type="ECO:0000313" key="6">
    <source>
        <dbReference type="EMBL" id="HJG86437.1"/>
    </source>
</evidence>
<reference evidence="6" key="1">
    <citation type="journal article" date="2021" name="PeerJ">
        <title>Extensive microbial diversity within the chicken gut microbiome revealed by metagenomics and culture.</title>
        <authorList>
            <person name="Gilroy R."/>
            <person name="Ravi A."/>
            <person name="Getino M."/>
            <person name="Pursley I."/>
            <person name="Horton D.L."/>
            <person name="Alikhan N.F."/>
            <person name="Baker D."/>
            <person name="Gharbi K."/>
            <person name="Hall N."/>
            <person name="Watson M."/>
            <person name="Adriaenssens E.M."/>
            <person name="Foster-Nyarko E."/>
            <person name="Jarju S."/>
            <person name="Secka A."/>
            <person name="Antonio M."/>
            <person name="Oren A."/>
            <person name="Chaudhuri R.R."/>
            <person name="La Ragione R."/>
            <person name="Hildebrand F."/>
            <person name="Pallen M.J."/>
        </authorList>
    </citation>
    <scope>NUCLEOTIDE SEQUENCE</scope>
    <source>
        <strain evidence="6">CHK179-5677</strain>
    </source>
</reference>
<keyword evidence="2 6" id="KW-0067">ATP-binding</keyword>
<dbReference type="Gene3D" id="3.40.50.300">
    <property type="entry name" value="P-loop containing nucleotide triphosphate hydrolases"/>
    <property type="match status" value="2"/>
</dbReference>
<evidence type="ECO:0000256" key="2">
    <source>
        <dbReference type="ARBA" id="ARBA00022840"/>
    </source>
</evidence>
<reference evidence="6" key="2">
    <citation type="submission" date="2021-09" db="EMBL/GenBank/DDBJ databases">
        <authorList>
            <person name="Gilroy R."/>
        </authorList>
    </citation>
    <scope>NUCLEOTIDE SEQUENCE</scope>
    <source>
        <strain evidence="6">CHK179-5677</strain>
    </source>
</reference>
<comment type="caution">
    <text evidence="6">The sequence shown here is derived from an EMBL/GenBank/DDBJ whole genome shotgun (WGS) entry which is preliminary data.</text>
</comment>
<dbReference type="InterPro" id="IPR032524">
    <property type="entry name" value="ABC_tran_C"/>
</dbReference>
<evidence type="ECO:0000256" key="4">
    <source>
        <dbReference type="SAM" id="MobiDB-lite"/>
    </source>
</evidence>
<dbReference type="InterPro" id="IPR051309">
    <property type="entry name" value="ABCF_ATPase"/>
</dbReference>